<dbReference type="EMBL" id="NMVO01000017">
    <property type="protein sequence ID" value="OYO09575.1"/>
    <property type="molecule type" value="Genomic_DNA"/>
</dbReference>
<keyword evidence="4 6" id="KW-0472">Membrane</keyword>
<reference evidence="8 9" key="1">
    <citation type="submission" date="2017-07" db="EMBL/GenBank/DDBJ databases">
        <title>Draft whole genome sequences of clinical Proprionibacteriaceae strains.</title>
        <authorList>
            <person name="Bernier A.-M."/>
            <person name="Bernard K."/>
            <person name="Domingo M.-C."/>
        </authorList>
    </citation>
    <scope>NUCLEOTIDE SEQUENCE [LARGE SCALE GENOMIC DNA]</scope>
    <source>
        <strain evidence="8 9">NML 030167</strain>
    </source>
</reference>
<keyword evidence="2 6" id="KW-0812">Transmembrane</keyword>
<feature type="transmembrane region" description="Helical" evidence="6">
    <location>
        <begin position="465"/>
        <end position="486"/>
    </location>
</feature>
<dbReference type="InterPro" id="IPR011701">
    <property type="entry name" value="MFS"/>
</dbReference>
<feature type="transmembrane region" description="Helical" evidence="6">
    <location>
        <begin position="347"/>
        <end position="372"/>
    </location>
</feature>
<name>A0A255G127_9ACTN</name>
<evidence type="ECO:0000256" key="3">
    <source>
        <dbReference type="ARBA" id="ARBA00022989"/>
    </source>
</evidence>
<dbReference type="PROSITE" id="PS50850">
    <property type="entry name" value="MFS"/>
    <property type="match status" value="1"/>
</dbReference>
<feature type="transmembrane region" description="Helical" evidence="6">
    <location>
        <begin position="313"/>
        <end position="335"/>
    </location>
</feature>
<dbReference type="AlphaFoldDB" id="A0A255G127"/>
<feature type="region of interest" description="Disordered" evidence="5">
    <location>
        <begin position="74"/>
        <end position="99"/>
    </location>
</feature>
<feature type="transmembrane region" description="Helical" evidence="6">
    <location>
        <begin position="379"/>
        <end position="396"/>
    </location>
</feature>
<dbReference type="GO" id="GO:0005886">
    <property type="term" value="C:plasma membrane"/>
    <property type="evidence" value="ECO:0007669"/>
    <property type="project" value="UniProtKB-SubCell"/>
</dbReference>
<evidence type="ECO:0000256" key="2">
    <source>
        <dbReference type="ARBA" id="ARBA00022692"/>
    </source>
</evidence>
<accession>A0A255G127</accession>
<evidence type="ECO:0000256" key="6">
    <source>
        <dbReference type="SAM" id="Phobius"/>
    </source>
</evidence>
<dbReference type="InterPro" id="IPR020846">
    <property type="entry name" value="MFS_dom"/>
</dbReference>
<feature type="domain" description="Major facilitator superfamily (MFS) profile" evidence="7">
    <location>
        <begin position="103"/>
        <end position="492"/>
    </location>
</feature>
<evidence type="ECO:0000259" key="7">
    <source>
        <dbReference type="PROSITE" id="PS50850"/>
    </source>
</evidence>
<feature type="compositionally biased region" description="Basic and acidic residues" evidence="5">
    <location>
        <begin position="74"/>
        <end position="84"/>
    </location>
</feature>
<feature type="compositionally biased region" description="Basic and acidic residues" evidence="5">
    <location>
        <begin position="1"/>
        <end position="13"/>
    </location>
</feature>
<feature type="transmembrane region" description="Helical" evidence="6">
    <location>
        <begin position="438"/>
        <end position="459"/>
    </location>
</feature>
<dbReference type="GO" id="GO:0022857">
    <property type="term" value="F:transmembrane transporter activity"/>
    <property type="evidence" value="ECO:0007669"/>
    <property type="project" value="InterPro"/>
</dbReference>
<feature type="region of interest" description="Disordered" evidence="5">
    <location>
        <begin position="1"/>
        <end position="33"/>
    </location>
</feature>
<organism evidence="8 9">
    <name type="scientific">Enemella evansiae</name>
    <dbReference type="NCBI Taxonomy" id="2016499"/>
    <lineage>
        <taxon>Bacteria</taxon>
        <taxon>Bacillati</taxon>
        <taxon>Actinomycetota</taxon>
        <taxon>Actinomycetes</taxon>
        <taxon>Propionibacteriales</taxon>
        <taxon>Propionibacteriaceae</taxon>
        <taxon>Enemella</taxon>
    </lineage>
</organism>
<sequence>MRDHPASRGERTGTGHRAPAAPRSGPCRHRHHGELVVRRDRHQPGLVPHLGRRRRGRLLLADVADARCRHRCDRHDHLPRRDPEQSGPRRSPRAGSVSRRDPLIRSRTAGWVLFGLLAVALLLRAPITGVPPVLRQLSETLQLSPAQAGLVSTLPLLCFGVFAFLTPVLAARFGLESTLWAAGALIVIGIVVRWWITVPTFFGGTLIIGLGIAIGNVVVPALARPWFAHRLPLVMGLYSVMLQLGGAAGPFTTSTLVGAGVDWSVAIGVWLWPGLIALLLWTFVSLRVRRDPAAGEHRAAVPTGLLPLLRRPLVWLITFVMGTQSLVFYTMLTWLPSIFQRAGLSEHAAGLLLSAYSLLGLPGALLAGWFVGHRHAVRNLIAICTVYLCALLLLAAGTLPTVLLGAVVGGISQGVLLPIALTFIAHQPRPADVPGASAIAQGGGYLYAAAGPVLLGWLYSATGGFTAGLFVLVGLMVLFAVAGVFVSRAQQPGTPVTRR</sequence>
<feature type="transmembrane region" description="Helical" evidence="6">
    <location>
        <begin position="202"/>
        <end position="219"/>
    </location>
</feature>
<dbReference type="OrthoDB" id="5317164at2"/>
<dbReference type="Pfam" id="PF07690">
    <property type="entry name" value="MFS_1"/>
    <property type="match status" value="1"/>
</dbReference>
<keyword evidence="9" id="KW-1185">Reference proteome</keyword>
<evidence type="ECO:0000256" key="5">
    <source>
        <dbReference type="SAM" id="MobiDB-lite"/>
    </source>
</evidence>
<evidence type="ECO:0000313" key="8">
    <source>
        <dbReference type="EMBL" id="OYO09575.1"/>
    </source>
</evidence>
<evidence type="ECO:0000256" key="4">
    <source>
        <dbReference type="ARBA" id="ARBA00023136"/>
    </source>
</evidence>
<protein>
    <submittedName>
        <fullName evidence="8">MFS transporter</fullName>
    </submittedName>
</protein>
<gene>
    <name evidence="8" type="ORF">CGZ94_18095</name>
</gene>
<proteinExistence type="predicted"/>
<feature type="transmembrane region" description="Helical" evidence="6">
    <location>
        <begin position="402"/>
        <end position="426"/>
    </location>
</feature>
<feature type="transmembrane region" description="Helical" evidence="6">
    <location>
        <begin position="147"/>
        <end position="171"/>
    </location>
</feature>
<evidence type="ECO:0000256" key="1">
    <source>
        <dbReference type="ARBA" id="ARBA00004651"/>
    </source>
</evidence>
<dbReference type="InterPro" id="IPR052524">
    <property type="entry name" value="MFS_Cyanate_Porter"/>
</dbReference>
<dbReference type="PANTHER" id="PTHR23523">
    <property type="match status" value="1"/>
</dbReference>
<dbReference type="Gene3D" id="1.20.1250.20">
    <property type="entry name" value="MFS general substrate transporter like domains"/>
    <property type="match status" value="2"/>
</dbReference>
<feature type="transmembrane region" description="Helical" evidence="6">
    <location>
        <begin position="231"/>
        <end position="251"/>
    </location>
</feature>
<comment type="subcellular location">
    <subcellularLocation>
        <location evidence="1">Cell membrane</location>
        <topology evidence="1">Multi-pass membrane protein</topology>
    </subcellularLocation>
</comment>
<feature type="transmembrane region" description="Helical" evidence="6">
    <location>
        <begin position="178"/>
        <end position="196"/>
    </location>
</feature>
<feature type="transmembrane region" description="Helical" evidence="6">
    <location>
        <begin position="108"/>
        <end position="127"/>
    </location>
</feature>
<dbReference type="SUPFAM" id="SSF103473">
    <property type="entry name" value="MFS general substrate transporter"/>
    <property type="match status" value="1"/>
</dbReference>
<keyword evidence="3 6" id="KW-1133">Transmembrane helix</keyword>
<feature type="transmembrane region" description="Helical" evidence="6">
    <location>
        <begin position="263"/>
        <end position="284"/>
    </location>
</feature>
<comment type="caution">
    <text evidence="8">The sequence shown here is derived from an EMBL/GenBank/DDBJ whole genome shotgun (WGS) entry which is preliminary data.</text>
</comment>
<evidence type="ECO:0000313" key="9">
    <source>
        <dbReference type="Proteomes" id="UP000215896"/>
    </source>
</evidence>
<dbReference type="InterPro" id="IPR036259">
    <property type="entry name" value="MFS_trans_sf"/>
</dbReference>
<dbReference type="Proteomes" id="UP000215896">
    <property type="component" value="Unassembled WGS sequence"/>
</dbReference>
<dbReference type="PANTHER" id="PTHR23523:SF2">
    <property type="entry name" value="2-NITROIMIDAZOLE TRANSPORTER"/>
    <property type="match status" value="1"/>
</dbReference>